<dbReference type="GO" id="GO:0008270">
    <property type="term" value="F:zinc ion binding"/>
    <property type="evidence" value="ECO:0007669"/>
    <property type="project" value="UniProtKB-KW"/>
</dbReference>
<dbReference type="PROSITE" id="PS50950">
    <property type="entry name" value="ZF_THAP"/>
    <property type="match status" value="1"/>
</dbReference>
<gene>
    <name evidence="7" type="ORF">MEUPH1_LOCUS18353</name>
</gene>
<organism evidence="7 8">
    <name type="scientific">Macrosiphum euphorbiae</name>
    <name type="common">potato aphid</name>
    <dbReference type="NCBI Taxonomy" id="13131"/>
    <lineage>
        <taxon>Eukaryota</taxon>
        <taxon>Metazoa</taxon>
        <taxon>Ecdysozoa</taxon>
        <taxon>Arthropoda</taxon>
        <taxon>Hexapoda</taxon>
        <taxon>Insecta</taxon>
        <taxon>Pterygota</taxon>
        <taxon>Neoptera</taxon>
        <taxon>Paraneoptera</taxon>
        <taxon>Hemiptera</taxon>
        <taxon>Sternorrhyncha</taxon>
        <taxon>Aphidomorpha</taxon>
        <taxon>Aphidoidea</taxon>
        <taxon>Aphididae</taxon>
        <taxon>Macrosiphini</taxon>
        <taxon>Macrosiphum</taxon>
    </lineage>
</organism>
<sequence>MYNTSYNSPCGMKCCIPECQSKRKDDSALTPRSYFSFPKDSSRCTTWLEKCNCKSLMSIDPVILNRKYRLCSLHFEDKMFSNYQKNRIKSDAINLFCDTTMYVL</sequence>
<protein>
    <recommendedName>
        <fullName evidence="6">THAP-type domain-containing protein</fullName>
    </recommendedName>
</protein>
<dbReference type="Pfam" id="PF05485">
    <property type="entry name" value="THAP"/>
    <property type="match status" value="1"/>
</dbReference>
<accession>A0AAV0X6I0</accession>
<dbReference type="SMART" id="SM00692">
    <property type="entry name" value="DM3"/>
    <property type="match status" value="1"/>
</dbReference>
<dbReference type="Proteomes" id="UP001160148">
    <property type="component" value="Unassembled WGS sequence"/>
</dbReference>
<dbReference type="GO" id="GO:0043565">
    <property type="term" value="F:sequence-specific DNA binding"/>
    <property type="evidence" value="ECO:0007669"/>
    <property type="project" value="InterPro"/>
</dbReference>
<keyword evidence="3" id="KW-0862">Zinc</keyword>
<keyword evidence="2 5" id="KW-0863">Zinc-finger</keyword>
<dbReference type="PANTHER" id="PTHR46600">
    <property type="entry name" value="THAP DOMAIN-CONTAINING"/>
    <property type="match status" value="1"/>
</dbReference>
<evidence type="ECO:0000256" key="4">
    <source>
        <dbReference type="ARBA" id="ARBA00023125"/>
    </source>
</evidence>
<dbReference type="InterPro" id="IPR006612">
    <property type="entry name" value="THAP_Znf"/>
</dbReference>
<name>A0AAV0X6I0_9HEMI</name>
<evidence type="ECO:0000256" key="1">
    <source>
        <dbReference type="ARBA" id="ARBA00022723"/>
    </source>
</evidence>
<keyword evidence="8" id="KW-1185">Reference proteome</keyword>
<proteinExistence type="predicted"/>
<dbReference type="SUPFAM" id="SSF57716">
    <property type="entry name" value="Glucocorticoid receptor-like (DNA-binding domain)"/>
    <property type="match status" value="1"/>
</dbReference>
<evidence type="ECO:0000256" key="2">
    <source>
        <dbReference type="ARBA" id="ARBA00022771"/>
    </source>
</evidence>
<dbReference type="SMART" id="SM00980">
    <property type="entry name" value="THAP"/>
    <property type="match status" value="1"/>
</dbReference>
<feature type="domain" description="THAP-type" evidence="6">
    <location>
        <begin position="12"/>
        <end position="97"/>
    </location>
</feature>
<dbReference type="PANTHER" id="PTHR46600:SF11">
    <property type="entry name" value="THAP DOMAIN-CONTAINING PROTEIN 10"/>
    <property type="match status" value="1"/>
</dbReference>
<evidence type="ECO:0000256" key="3">
    <source>
        <dbReference type="ARBA" id="ARBA00022833"/>
    </source>
</evidence>
<keyword evidence="4 5" id="KW-0238">DNA-binding</keyword>
<evidence type="ECO:0000259" key="6">
    <source>
        <dbReference type="PROSITE" id="PS50950"/>
    </source>
</evidence>
<evidence type="ECO:0000313" key="7">
    <source>
        <dbReference type="EMBL" id="CAI6363399.1"/>
    </source>
</evidence>
<keyword evidence="1" id="KW-0479">Metal-binding</keyword>
<comment type="caution">
    <text evidence="7">The sequence shown here is derived from an EMBL/GenBank/DDBJ whole genome shotgun (WGS) entry which is preliminary data.</text>
</comment>
<evidence type="ECO:0000256" key="5">
    <source>
        <dbReference type="PROSITE-ProRule" id="PRU00309"/>
    </source>
</evidence>
<dbReference type="AlphaFoldDB" id="A0AAV0X6I0"/>
<dbReference type="InterPro" id="IPR026516">
    <property type="entry name" value="THAP1/10"/>
</dbReference>
<evidence type="ECO:0000313" key="8">
    <source>
        <dbReference type="Proteomes" id="UP001160148"/>
    </source>
</evidence>
<dbReference type="EMBL" id="CARXXK010000003">
    <property type="protein sequence ID" value="CAI6363399.1"/>
    <property type="molecule type" value="Genomic_DNA"/>
</dbReference>
<reference evidence="7 8" key="1">
    <citation type="submission" date="2023-01" db="EMBL/GenBank/DDBJ databases">
        <authorList>
            <person name="Whitehead M."/>
        </authorList>
    </citation>
    <scope>NUCLEOTIDE SEQUENCE [LARGE SCALE GENOMIC DNA]</scope>
</reference>